<name>A0A644YWC2_9ZZZZ</name>
<proteinExistence type="predicted"/>
<organism evidence="1">
    <name type="scientific">bioreactor metagenome</name>
    <dbReference type="NCBI Taxonomy" id="1076179"/>
    <lineage>
        <taxon>unclassified sequences</taxon>
        <taxon>metagenomes</taxon>
        <taxon>ecological metagenomes</taxon>
    </lineage>
</organism>
<comment type="caution">
    <text evidence="1">The sequence shown here is derived from an EMBL/GenBank/DDBJ whole genome shotgun (WGS) entry which is preliminary data.</text>
</comment>
<dbReference type="EMBL" id="VSSQ01006422">
    <property type="protein sequence ID" value="MPM32647.1"/>
    <property type="molecule type" value="Genomic_DNA"/>
</dbReference>
<accession>A0A644YWC2</accession>
<dbReference type="AlphaFoldDB" id="A0A644YWC2"/>
<evidence type="ECO:0000313" key="1">
    <source>
        <dbReference type="EMBL" id="MPM32647.1"/>
    </source>
</evidence>
<protein>
    <submittedName>
        <fullName evidence="1">Uncharacterized protein</fullName>
    </submittedName>
</protein>
<sequence length="102" mass="12133">MEPGDHQHINSRKQQLYFHSFCRTMRNDNQYEHQRYSRYNSIFQSAGALLPRFDARHVVNNLNQRHHGIVEPVCNQHSNIGNNNLYLYTGCRPMCSRQDHGY</sequence>
<gene>
    <name evidence="1" type="ORF">SDC9_79212</name>
</gene>
<reference evidence="1" key="1">
    <citation type="submission" date="2019-08" db="EMBL/GenBank/DDBJ databases">
        <authorList>
            <person name="Kucharzyk K."/>
            <person name="Murdoch R.W."/>
            <person name="Higgins S."/>
            <person name="Loffler F."/>
        </authorList>
    </citation>
    <scope>NUCLEOTIDE SEQUENCE</scope>
</reference>